<dbReference type="AlphaFoldDB" id="A0A5J4U543"/>
<accession>A0A5J4U543</accession>
<gene>
    <name evidence="1" type="ORF">EZS28_039401</name>
</gene>
<comment type="caution">
    <text evidence="1">The sequence shown here is derived from an EMBL/GenBank/DDBJ whole genome shotgun (WGS) entry which is preliminary data.</text>
</comment>
<evidence type="ECO:0000313" key="2">
    <source>
        <dbReference type="Proteomes" id="UP000324800"/>
    </source>
</evidence>
<dbReference type="OrthoDB" id="2306477at2759"/>
<sequence>MTSSKEPTDIIGPIDHLPFLPHIDDVKVEEDKYTNISSNRSTILFNPTIRSGIVRIEFLNVFDLDGIGIADESVHYDRDQWPFDKGKENIVYVRPIGKISHIGMGFAEGNDGFHKQGQRVAIELNMDANPRTMTLFVDDKEQKIYVVGIPPAVRFWAFLLRNNSSFKILKFERLAEPTAKHSFFSSKKYEFGKEWK</sequence>
<proteinExistence type="predicted"/>
<dbReference type="Proteomes" id="UP000324800">
    <property type="component" value="Unassembled WGS sequence"/>
</dbReference>
<protein>
    <recommendedName>
        <fullName evidence="3">SPRY domain-containing protein</fullName>
    </recommendedName>
</protein>
<evidence type="ECO:0008006" key="3">
    <source>
        <dbReference type="Google" id="ProtNLM"/>
    </source>
</evidence>
<reference evidence="1 2" key="1">
    <citation type="submission" date="2019-03" db="EMBL/GenBank/DDBJ databases">
        <title>Single cell metagenomics reveals metabolic interactions within the superorganism composed of flagellate Streblomastix strix and complex community of Bacteroidetes bacteria on its surface.</title>
        <authorList>
            <person name="Treitli S.C."/>
            <person name="Kolisko M."/>
            <person name="Husnik F."/>
            <person name="Keeling P."/>
            <person name="Hampl V."/>
        </authorList>
    </citation>
    <scope>NUCLEOTIDE SEQUENCE [LARGE SCALE GENOMIC DNA]</scope>
    <source>
        <strain evidence="1">ST1C</strain>
    </source>
</reference>
<name>A0A5J4U543_9EUKA</name>
<evidence type="ECO:0000313" key="1">
    <source>
        <dbReference type="EMBL" id="KAA6365072.1"/>
    </source>
</evidence>
<dbReference type="EMBL" id="SNRW01020884">
    <property type="protein sequence ID" value="KAA6365072.1"/>
    <property type="molecule type" value="Genomic_DNA"/>
</dbReference>
<organism evidence="1 2">
    <name type="scientific">Streblomastix strix</name>
    <dbReference type="NCBI Taxonomy" id="222440"/>
    <lineage>
        <taxon>Eukaryota</taxon>
        <taxon>Metamonada</taxon>
        <taxon>Preaxostyla</taxon>
        <taxon>Oxymonadida</taxon>
        <taxon>Streblomastigidae</taxon>
        <taxon>Streblomastix</taxon>
    </lineage>
</organism>